<comment type="caution">
    <text evidence="1">The sequence shown here is derived from an EMBL/GenBank/DDBJ whole genome shotgun (WGS) entry which is preliminary data.</text>
</comment>
<gene>
    <name evidence="1" type="ORF">ACCI49_22855</name>
</gene>
<sequence length="50" mass="5368">MRGHRYPLFALRTVLGMGLVGLALLSQLPKGLALTQANVCPDRVHGNSKP</sequence>
<dbReference type="RefSeq" id="WP_371841540.1">
    <property type="nucleotide sequence ID" value="NZ_JBGMEK010000130.1"/>
</dbReference>
<protein>
    <submittedName>
        <fullName evidence="1">Uncharacterized protein</fullName>
    </submittedName>
</protein>
<name>A0ABV4P5T5_9GAMM</name>
<reference evidence="1 2" key="1">
    <citation type="submission" date="2024-08" db="EMBL/GenBank/DDBJ databases">
        <authorList>
            <person name="Ishaq N."/>
        </authorList>
    </citation>
    <scope>NUCLEOTIDE SEQUENCE [LARGE SCALE GENOMIC DNA]</scope>
    <source>
        <strain evidence="1 2">DSM 18651</strain>
    </source>
</reference>
<evidence type="ECO:0000313" key="1">
    <source>
        <dbReference type="EMBL" id="MFA0813731.1"/>
    </source>
</evidence>
<organism evidence="1 2">
    <name type="scientific">Microbulbifer epialgicus</name>
    <dbReference type="NCBI Taxonomy" id="393907"/>
    <lineage>
        <taxon>Bacteria</taxon>
        <taxon>Pseudomonadati</taxon>
        <taxon>Pseudomonadota</taxon>
        <taxon>Gammaproteobacteria</taxon>
        <taxon>Cellvibrionales</taxon>
        <taxon>Microbulbiferaceae</taxon>
        <taxon>Microbulbifer</taxon>
    </lineage>
</organism>
<evidence type="ECO:0000313" key="2">
    <source>
        <dbReference type="Proteomes" id="UP001569428"/>
    </source>
</evidence>
<keyword evidence="2" id="KW-1185">Reference proteome</keyword>
<accession>A0ABV4P5T5</accession>
<dbReference type="Proteomes" id="UP001569428">
    <property type="component" value="Unassembled WGS sequence"/>
</dbReference>
<proteinExistence type="predicted"/>
<dbReference type="EMBL" id="JBGMEK010000130">
    <property type="protein sequence ID" value="MFA0813731.1"/>
    <property type="molecule type" value="Genomic_DNA"/>
</dbReference>